<dbReference type="Pfam" id="PF03080">
    <property type="entry name" value="Neprosin"/>
    <property type="match status" value="1"/>
</dbReference>
<dbReference type="PANTHER" id="PTHR31589:SF221">
    <property type="entry name" value="LIGASE, PUTATIVE (DUF239)-RELATED"/>
    <property type="match status" value="1"/>
</dbReference>
<dbReference type="Gene3D" id="3.90.1320.10">
    <property type="entry name" value="Outer-capsid protein sigma 3, large lobe"/>
    <property type="match status" value="1"/>
</dbReference>
<feature type="domain" description="Neprosin PEP catalytic" evidence="2">
    <location>
        <begin position="142"/>
        <end position="392"/>
    </location>
</feature>
<dbReference type="AlphaFoldDB" id="A0A2N9G9V3"/>
<keyword evidence="1" id="KW-0732">Signal</keyword>
<dbReference type="InterPro" id="IPR025521">
    <property type="entry name" value="Neprosin_propep"/>
</dbReference>
<feature type="signal peptide" evidence="1">
    <location>
        <begin position="1"/>
        <end position="24"/>
    </location>
</feature>
<sequence length="393" mass="44039">MSNIINNKVECFMFFLFALSYALSDKFVDGRRIGTITNKVLVKPKGTIRTIEGEDGDIIDCVDIYQQPAFDHPLLKNHTIEMKPSSIPSGPKVNSFPAERFQNWHKNGECPEGTIPIRRTQEDEYPRATHLTPPRTHLNHSLYEDNNHEHAIVTFGGGEFYGAHASLNVWNPVVYNGDFSIAQIWVISGPTELLNTVEAGWRVSSPGQQTRFFTFWTSDGYKRTGCYDLGCPGFVQVNHRFAVGSPIQPVSSYNEKQFEIGITIYKNNGNWWLQVQDQVLGYWPGSIFTSLASSATRINWGGEVYNSEPGGHHTSTQMGSGHFANEGYGKASYFKNIQYIDIGGKFRDAEGEELVPYATRPFCYDVEVENNKSGGFGTHFYFGGPGYSELCAT</sequence>
<dbReference type="PROSITE" id="PS52045">
    <property type="entry name" value="NEPROSIN_PEP_CD"/>
    <property type="match status" value="1"/>
</dbReference>
<dbReference type="Pfam" id="PF14365">
    <property type="entry name" value="Neprosin_AP"/>
    <property type="match status" value="1"/>
</dbReference>
<dbReference type="EMBL" id="OIVN01001658">
    <property type="protein sequence ID" value="SPC96323.1"/>
    <property type="molecule type" value="Genomic_DNA"/>
</dbReference>
<feature type="chain" id="PRO_5014640794" description="Neprosin PEP catalytic domain-containing protein" evidence="1">
    <location>
        <begin position="25"/>
        <end position="393"/>
    </location>
</feature>
<evidence type="ECO:0000259" key="2">
    <source>
        <dbReference type="PROSITE" id="PS52045"/>
    </source>
</evidence>
<protein>
    <recommendedName>
        <fullName evidence="2">Neprosin PEP catalytic domain-containing protein</fullName>
    </recommendedName>
</protein>
<organism evidence="3">
    <name type="scientific">Fagus sylvatica</name>
    <name type="common">Beechnut</name>
    <dbReference type="NCBI Taxonomy" id="28930"/>
    <lineage>
        <taxon>Eukaryota</taxon>
        <taxon>Viridiplantae</taxon>
        <taxon>Streptophyta</taxon>
        <taxon>Embryophyta</taxon>
        <taxon>Tracheophyta</taxon>
        <taxon>Spermatophyta</taxon>
        <taxon>Magnoliopsida</taxon>
        <taxon>eudicotyledons</taxon>
        <taxon>Gunneridae</taxon>
        <taxon>Pentapetalae</taxon>
        <taxon>rosids</taxon>
        <taxon>fabids</taxon>
        <taxon>Fagales</taxon>
        <taxon>Fagaceae</taxon>
        <taxon>Fagus</taxon>
    </lineage>
</organism>
<proteinExistence type="predicted"/>
<accession>A0A2N9G9V3</accession>
<dbReference type="InterPro" id="IPR053168">
    <property type="entry name" value="Glutamic_endopeptidase"/>
</dbReference>
<dbReference type="InterPro" id="IPR004314">
    <property type="entry name" value="Neprosin"/>
</dbReference>
<evidence type="ECO:0000256" key="1">
    <source>
        <dbReference type="SAM" id="SignalP"/>
    </source>
</evidence>
<name>A0A2N9G9V3_FAGSY</name>
<gene>
    <name evidence="3" type="ORF">FSB_LOCUS24205</name>
</gene>
<evidence type="ECO:0000313" key="3">
    <source>
        <dbReference type="EMBL" id="SPC96323.1"/>
    </source>
</evidence>
<reference evidence="3" key="1">
    <citation type="submission" date="2018-02" db="EMBL/GenBank/DDBJ databases">
        <authorList>
            <person name="Cohen D.B."/>
            <person name="Kent A.D."/>
        </authorList>
    </citation>
    <scope>NUCLEOTIDE SEQUENCE</scope>
</reference>
<dbReference type="PANTHER" id="PTHR31589">
    <property type="entry name" value="PROTEIN, PUTATIVE (DUF239)-RELATED-RELATED"/>
    <property type="match status" value="1"/>
</dbReference>